<evidence type="ECO:0000313" key="2">
    <source>
        <dbReference type="Proteomes" id="UP000229740"/>
    </source>
</evidence>
<name>A0A2G6E4C3_9BACT</name>
<dbReference type="Proteomes" id="UP000229740">
    <property type="component" value="Unassembled WGS sequence"/>
</dbReference>
<comment type="caution">
    <text evidence="1">The sequence shown here is derived from an EMBL/GenBank/DDBJ whole genome shotgun (WGS) entry which is preliminary data.</text>
</comment>
<organism evidence="1 2">
    <name type="scientific">candidate division KSB3 bacterium</name>
    <dbReference type="NCBI Taxonomy" id="2044937"/>
    <lineage>
        <taxon>Bacteria</taxon>
        <taxon>candidate division KSB3</taxon>
    </lineage>
</organism>
<sequence>MFVYFTTVRRKRSVKEGGELIQLNWEDKQLIQSIPLFPSDPDIIYDPNPRGNSRGGKGVIKYNNELLVGTYHTILVFDCNLRFKRKISNNLFVNIHEMDIVGEHIWVSSTGIDCVLLVDLNGNTLQSWWPREIPLLQNTFGLSPMNIDKACDNRIRYLHGEMSNRDSHVHLNCVTNCREKTYILLNKLGVFVQIRPELKLIIHDKNIRGAHSARILDNGEVVVFCGSFKKRLLFYALKDGVLIKEIELLKFPEIKQLYKNYPDQPYNKSIFVRGLDIINNRRLLLGISPASIIEIDIVHEMLVDFFQYSTDVGDAVHGLAHIY</sequence>
<proteinExistence type="predicted"/>
<reference evidence="1 2" key="1">
    <citation type="submission" date="2017-10" db="EMBL/GenBank/DDBJ databases">
        <title>Novel microbial diversity and functional potential in the marine mammal oral microbiome.</title>
        <authorList>
            <person name="Dudek N.K."/>
            <person name="Sun C.L."/>
            <person name="Burstein D."/>
            <person name="Kantor R.S."/>
            <person name="Aliaga Goltsman D.S."/>
            <person name="Bik E.M."/>
            <person name="Thomas B.C."/>
            <person name="Banfield J.F."/>
            <person name="Relman D.A."/>
        </authorList>
    </citation>
    <scope>NUCLEOTIDE SEQUENCE [LARGE SCALE GENOMIC DNA]</scope>
    <source>
        <strain evidence="1">DOLZORAL124_49_17</strain>
    </source>
</reference>
<dbReference type="SUPFAM" id="SSF50969">
    <property type="entry name" value="YVTN repeat-like/Quinoprotein amine dehydrogenase"/>
    <property type="match status" value="1"/>
</dbReference>
<dbReference type="AlphaFoldDB" id="A0A2G6E4C3"/>
<dbReference type="InterPro" id="IPR011044">
    <property type="entry name" value="Quino_amine_DH_bsu"/>
</dbReference>
<gene>
    <name evidence="1" type="ORF">CSB45_09695</name>
</gene>
<accession>A0A2G6E4C3</accession>
<protein>
    <submittedName>
        <fullName evidence="1">Uncharacterized protein</fullName>
    </submittedName>
</protein>
<dbReference type="EMBL" id="PDPS01000030">
    <property type="protein sequence ID" value="PID56920.1"/>
    <property type="molecule type" value="Genomic_DNA"/>
</dbReference>
<evidence type="ECO:0000313" key="1">
    <source>
        <dbReference type="EMBL" id="PID56920.1"/>
    </source>
</evidence>